<evidence type="ECO:0000313" key="2">
    <source>
        <dbReference type="EMBL" id="SDO06432.1"/>
    </source>
</evidence>
<gene>
    <name evidence="2" type="ORF">SAMN05192558_101804</name>
</gene>
<evidence type="ECO:0000259" key="1">
    <source>
        <dbReference type="PROSITE" id="PS51186"/>
    </source>
</evidence>
<dbReference type="GO" id="GO:1990189">
    <property type="term" value="F:protein N-terminal-serine acetyltransferase activity"/>
    <property type="evidence" value="ECO:0007669"/>
    <property type="project" value="TreeGrafter"/>
</dbReference>
<protein>
    <submittedName>
        <fullName evidence="2">Protein N-acetyltransferase, RimJ/RimL family</fullName>
    </submittedName>
</protein>
<evidence type="ECO:0000313" key="3">
    <source>
        <dbReference type="Proteomes" id="UP000199651"/>
    </source>
</evidence>
<proteinExistence type="predicted"/>
<dbReference type="SUPFAM" id="SSF55729">
    <property type="entry name" value="Acyl-CoA N-acyltransferases (Nat)"/>
    <property type="match status" value="1"/>
</dbReference>
<organism evidence="2 3">
    <name type="scientific">Actinokineospora alba</name>
    <dbReference type="NCBI Taxonomy" id="504798"/>
    <lineage>
        <taxon>Bacteria</taxon>
        <taxon>Bacillati</taxon>
        <taxon>Actinomycetota</taxon>
        <taxon>Actinomycetes</taxon>
        <taxon>Pseudonocardiales</taxon>
        <taxon>Pseudonocardiaceae</taxon>
        <taxon>Actinokineospora</taxon>
    </lineage>
</organism>
<dbReference type="InterPro" id="IPR000182">
    <property type="entry name" value="GNAT_dom"/>
</dbReference>
<feature type="domain" description="N-acetyltransferase" evidence="1">
    <location>
        <begin position="19"/>
        <end position="186"/>
    </location>
</feature>
<name>A0A1H0GHZ0_9PSEU</name>
<dbReference type="GO" id="GO:0008999">
    <property type="term" value="F:protein-N-terminal-alanine acetyltransferase activity"/>
    <property type="evidence" value="ECO:0007669"/>
    <property type="project" value="TreeGrafter"/>
</dbReference>
<dbReference type="Proteomes" id="UP000199651">
    <property type="component" value="Unassembled WGS sequence"/>
</dbReference>
<dbReference type="STRING" id="504798.SAMN05421871_10367"/>
<dbReference type="EMBL" id="FNJB01000001">
    <property type="protein sequence ID" value="SDO06432.1"/>
    <property type="molecule type" value="Genomic_DNA"/>
</dbReference>
<reference evidence="3" key="1">
    <citation type="submission" date="2016-10" db="EMBL/GenBank/DDBJ databases">
        <authorList>
            <person name="Varghese N."/>
            <person name="Submissions S."/>
        </authorList>
    </citation>
    <scope>NUCLEOTIDE SEQUENCE [LARGE SCALE GENOMIC DNA]</scope>
    <source>
        <strain evidence="3">IBRC-M 10655</strain>
    </source>
</reference>
<dbReference type="PANTHER" id="PTHR43441:SF2">
    <property type="entry name" value="FAMILY ACETYLTRANSFERASE, PUTATIVE (AFU_ORTHOLOGUE AFUA_7G00850)-RELATED"/>
    <property type="match status" value="1"/>
</dbReference>
<sequence>MSDDSGMIRPSPTLTGDIVVLRRLRPDEVEDMVRVVEEAIPHLRPWMAWAAGEFDPDDVRAHIAETDAKWEAGTDFTYAITVGGEIAGRVSLMPRVGEGGLEIGYWLHPAYVGLGAATESTSLLVKAAFELPGIEFVDIVHDTANTLSGAIPRKLGFTEIARTSPPQEPITSGEDGVDVRWRITRDEFHQNGP</sequence>
<dbReference type="InterPro" id="IPR016181">
    <property type="entry name" value="Acyl_CoA_acyltransferase"/>
</dbReference>
<keyword evidence="3" id="KW-1185">Reference proteome</keyword>
<dbReference type="AlphaFoldDB" id="A0A1H0GHZ0"/>
<keyword evidence="2" id="KW-0808">Transferase</keyword>
<dbReference type="Pfam" id="PF13302">
    <property type="entry name" value="Acetyltransf_3"/>
    <property type="match status" value="1"/>
</dbReference>
<dbReference type="InterPro" id="IPR051908">
    <property type="entry name" value="Ribosomal_N-acetyltransferase"/>
</dbReference>
<dbReference type="PANTHER" id="PTHR43441">
    <property type="entry name" value="RIBOSOMAL-PROTEIN-SERINE ACETYLTRANSFERASE"/>
    <property type="match status" value="1"/>
</dbReference>
<dbReference type="Gene3D" id="3.40.630.30">
    <property type="match status" value="1"/>
</dbReference>
<dbReference type="GO" id="GO:0005737">
    <property type="term" value="C:cytoplasm"/>
    <property type="evidence" value="ECO:0007669"/>
    <property type="project" value="TreeGrafter"/>
</dbReference>
<dbReference type="PROSITE" id="PS51186">
    <property type="entry name" value="GNAT"/>
    <property type="match status" value="1"/>
</dbReference>
<accession>A0A1H0GHZ0</accession>